<dbReference type="AlphaFoldDB" id="A0A9P8S8M1"/>
<proteinExistence type="predicted"/>
<organism evidence="2 3">
    <name type="scientific">Metarhizium humberi</name>
    <dbReference type="NCBI Taxonomy" id="2596975"/>
    <lineage>
        <taxon>Eukaryota</taxon>
        <taxon>Fungi</taxon>
        <taxon>Dikarya</taxon>
        <taxon>Ascomycota</taxon>
        <taxon>Pezizomycotina</taxon>
        <taxon>Sordariomycetes</taxon>
        <taxon>Hypocreomycetidae</taxon>
        <taxon>Hypocreales</taxon>
        <taxon>Clavicipitaceae</taxon>
        <taxon>Metarhizium</taxon>
    </lineage>
</organism>
<keyword evidence="3" id="KW-1185">Reference proteome</keyword>
<dbReference type="EMBL" id="JACEFI010000006">
    <property type="protein sequence ID" value="KAH0598082.1"/>
    <property type="molecule type" value="Genomic_DNA"/>
</dbReference>
<evidence type="ECO:0000313" key="2">
    <source>
        <dbReference type="EMBL" id="KAH0598082.1"/>
    </source>
</evidence>
<name>A0A9P8S8M1_9HYPO</name>
<feature type="region of interest" description="Disordered" evidence="1">
    <location>
        <begin position="53"/>
        <end position="78"/>
    </location>
</feature>
<protein>
    <submittedName>
        <fullName evidence="2">Uncharacterized protein</fullName>
    </submittedName>
</protein>
<dbReference type="Proteomes" id="UP000764110">
    <property type="component" value="Unassembled WGS sequence"/>
</dbReference>
<gene>
    <name evidence="2" type="ORF">MHUMG1_04454</name>
</gene>
<comment type="caution">
    <text evidence="2">The sequence shown here is derived from an EMBL/GenBank/DDBJ whole genome shotgun (WGS) entry which is preliminary data.</text>
</comment>
<sequence>MKLLLLSAAECCGGKHGGHWWFTTTGRGWTDWCVNGVLQLETLGSIGAHAATGWADSSRSELDRSGAKPPPPPAILCY</sequence>
<feature type="compositionally biased region" description="Pro residues" evidence="1">
    <location>
        <begin position="68"/>
        <end position="78"/>
    </location>
</feature>
<accession>A0A9P8S8M1</accession>
<reference evidence="2 3" key="1">
    <citation type="submission" date="2020-07" db="EMBL/GenBank/DDBJ databases">
        <title>Metarhizium humberi genome.</title>
        <authorList>
            <person name="Lysoe E."/>
        </authorList>
    </citation>
    <scope>NUCLEOTIDE SEQUENCE [LARGE SCALE GENOMIC DNA]</scope>
    <source>
        <strain evidence="2 3">ESALQ1638</strain>
    </source>
</reference>
<evidence type="ECO:0000256" key="1">
    <source>
        <dbReference type="SAM" id="MobiDB-lite"/>
    </source>
</evidence>
<evidence type="ECO:0000313" key="3">
    <source>
        <dbReference type="Proteomes" id="UP000764110"/>
    </source>
</evidence>